<protein>
    <submittedName>
        <fullName evidence="1">DUF5590 domain-containing protein</fullName>
    </submittedName>
</protein>
<proteinExistence type="predicted"/>
<reference evidence="2" key="1">
    <citation type="journal article" date="2025" name="Aquaculture">
        <title>Assessment of the bioflocculant production and safety properties of Metabacillus hrfriensis sp. nov. based on phenotypic and whole-genome sequencing analysis.</title>
        <authorList>
            <person name="Zhang R."/>
            <person name="Zhao Z."/>
            <person name="Luo L."/>
            <person name="Wang S."/>
            <person name="Guo K."/>
            <person name="Xu W."/>
        </authorList>
    </citation>
    <scope>NUCLEOTIDE SEQUENCE [LARGE SCALE GENOMIC DNA]</scope>
    <source>
        <strain evidence="2">CT-WN-B3</strain>
    </source>
</reference>
<evidence type="ECO:0000313" key="2">
    <source>
        <dbReference type="Proteomes" id="UP001226091"/>
    </source>
</evidence>
<evidence type="ECO:0000313" key="1">
    <source>
        <dbReference type="EMBL" id="WHZ56279.1"/>
    </source>
</evidence>
<organism evidence="1 2">
    <name type="scientific">Metabacillus hrfriensis</name>
    <dbReference type="NCBI Taxonomy" id="3048891"/>
    <lineage>
        <taxon>Bacteria</taxon>
        <taxon>Bacillati</taxon>
        <taxon>Bacillota</taxon>
        <taxon>Bacilli</taxon>
        <taxon>Bacillales</taxon>
        <taxon>Bacillaceae</taxon>
        <taxon>Metabacillus</taxon>
    </lineage>
</organism>
<sequence>MGKKITIGASVLAVFLLAALGAFFNVYHSAMAQKNDGHEEAIERALKETDLKNAESVETFNGLKQYYVITGLNKSNEAVYVWVPEDSKEKPVLKLAADGISEKKALEIVKAKQNPEKVISVKLGMEKTIPLWEVKYIDDRNRYTYDLINFSNGEIRKHIAIKK</sequence>
<gene>
    <name evidence="1" type="ORF">QLQ22_16460</name>
</gene>
<accession>A0ACD4R741</accession>
<name>A0ACD4R741_9BACI</name>
<keyword evidence="2" id="KW-1185">Reference proteome</keyword>
<dbReference type="Proteomes" id="UP001226091">
    <property type="component" value="Chromosome"/>
</dbReference>
<dbReference type="EMBL" id="CP126116">
    <property type="protein sequence ID" value="WHZ56279.1"/>
    <property type="molecule type" value="Genomic_DNA"/>
</dbReference>